<proteinExistence type="predicted"/>
<reference evidence="5 6" key="1">
    <citation type="submission" date="2019-08" db="EMBL/GenBank/DDBJ databases">
        <title>Draft genome sequence of Chryseobacterium sp. Gsoil 183.</title>
        <authorList>
            <person name="Im W.-T."/>
        </authorList>
    </citation>
    <scope>NUCLEOTIDE SEQUENCE [LARGE SCALE GENOMIC DNA]</scope>
    <source>
        <strain evidence="5 6">Gsoil 183</strain>
        <plasmid evidence="5">unnamed1</plasmid>
    </source>
</reference>
<dbReference type="Proteomes" id="UP000323884">
    <property type="component" value="Unassembled WGS sequence"/>
</dbReference>
<dbReference type="Pfam" id="PF01471">
    <property type="entry name" value="PG_binding_1"/>
    <property type="match status" value="1"/>
</dbReference>
<dbReference type="Gene3D" id="1.10.101.10">
    <property type="entry name" value="PGBD-like superfamily/PGBD"/>
    <property type="match status" value="1"/>
</dbReference>
<feature type="domain" description="TNT" evidence="3">
    <location>
        <begin position="957"/>
        <end position="1052"/>
    </location>
</feature>
<dbReference type="InterPro" id="IPR002477">
    <property type="entry name" value="Peptidoglycan-bd-like"/>
</dbReference>
<feature type="domain" description="Peptidoglycan binding-like" evidence="2">
    <location>
        <begin position="75"/>
        <end position="130"/>
    </location>
</feature>
<geneLocation type="plasmid" evidence="5">
    <name>unnamed1</name>
</geneLocation>
<dbReference type="InterPro" id="IPR037104">
    <property type="entry name" value="Annexin_sf"/>
</dbReference>
<feature type="region of interest" description="Disordered" evidence="1">
    <location>
        <begin position="1239"/>
        <end position="1258"/>
    </location>
</feature>
<evidence type="ECO:0000313" key="6">
    <source>
        <dbReference type="Proteomes" id="UP000323884"/>
    </source>
</evidence>
<dbReference type="SUPFAM" id="SSF47090">
    <property type="entry name" value="PGBD-like"/>
    <property type="match status" value="1"/>
</dbReference>
<feature type="region of interest" description="Disordered" evidence="1">
    <location>
        <begin position="1"/>
        <end position="37"/>
    </location>
</feature>
<dbReference type="GO" id="GO:0005509">
    <property type="term" value="F:calcium ion binding"/>
    <property type="evidence" value="ECO:0007669"/>
    <property type="project" value="InterPro"/>
</dbReference>
<protein>
    <submittedName>
        <fullName evidence="5">DUF4237 domain-containing protein</fullName>
    </submittedName>
</protein>
<evidence type="ECO:0000259" key="4">
    <source>
        <dbReference type="Pfam" id="PF15538"/>
    </source>
</evidence>
<dbReference type="Pfam" id="PF15538">
    <property type="entry name" value="Ntox46"/>
    <property type="match status" value="1"/>
</dbReference>
<dbReference type="InterPro" id="IPR036365">
    <property type="entry name" value="PGBD-like_sf"/>
</dbReference>
<accession>A0A5D8ZYM2</accession>
<feature type="compositionally biased region" description="Basic and acidic residues" evidence="1">
    <location>
        <begin position="13"/>
        <end position="37"/>
    </location>
</feature>
<dbReference type="InterPro" id="IPR028238">
    <property type="entry name" value="Ntox46"/>
</dbReference>
<evidence type="ECO:0000313" key="5">
    <source>
        <dbReference type="EMBL" id="TZF99242.1"/>
    </source>
</evidence>
<name>A0A5D8ZYM2_9FLAO</name>
<evidence type="ECO:0000259" key="2">
    <source>
        <dbReference type="Pfam" id="PF01471"/>
    </source>
</evidence>
<dbReference type="OrthoDB" id="603587at2"/>
<dbReference type="GO" id="GO:0050135">
    <property type="term" value="F:NADP+ nucleosidase activity"/>
    <property type="evidence" value="ECO:0007669"/>
    <property type="project" value="InterPro"/>
</dbReference>
<dbReference type="Pfam" id="PF14021">
    <property type="entry name" value="TNT"/>
    <property type="match status" value="1"/>
</dbReference>
<dbReference type="RefSeq" id="WP_149386363.1">
    <property type="nucleotide sequence ID" value="NZ_VTRU01000001.1"/>
</dbReference>
<organism evidence="5 6">
    <name type="scientific">Chryseobacterium panacisoli</name>
    <dbReference type="NCBI Taxonomy" id="1807141"/>
    <lineage>
        <taxon>Bacteria</taxon>
        <taxon>Pseudomonadati</taxon>
        <taxon>Bacteroidota</taxon>
        <taxon>Flavobacteriia</taxon>
        <taxon>Flavobacteriales</taxon>
        <taxon>Weeksellaceae</taxon>
        <taxon>Chryseobacterium group</taxon>
        <taxon>Chryseobacterium</taxon>
    </lineage>
</organism>
<evidence type="ECO:0000259" key="3">
    <source>
        <dbReference type="Pfam" id="PF14021"/>
    </source>
</evidence>
<keyword evidence="6" id="KW-1185">Reference proteome</keyword>
<feature type="region of interest" description="Disordered" evidence="1">
    <location>
        <begin position="838"/>
        <end position="878"/>
    </location>
</feature>
<keyword evidence="5" id="KW-0614">Plasmid</keyword>
<dbReference type="InterPro" id="IPR025331">
    <property type="entry name" value="TNT"/>
</dbReference>
<gene>
    <name evidence="5" type="ORF">FW781_04760</name>
</gene>
<dbReference type="AlphaFoldDB" id="A0A5D8ZYM2"/>
<dbReference type="InterPro" id="IPR036366">
    <property type="entry name" value="PGBDSf"/>
</dbReference>
<dbReference type="Gene3D" id="1.10.220.10">
    <property type="entry name" value="Annexin"/>
    <property type="match status" value="1"/>
</dbReference>
<dbReference type="EMBL" id="VTRU01000001">
    <property type="protein sequence ID" value="TZF99242.1"/>
    <property type="molecule type" value="Genomic_DNA"/>
</dbReference>
<feature type="domain" description="Bacterial toxin 46" evidence="4">
    <location>
        <begin position="1104"/>
        <end position="1232"/>
    </location>
</feature>
<comment type="caution">
    <text evidence="5">The sequence shown here is derived from an EMBL/GenBank/DDBJ whole genome shotgun (WGS) entry which is preliminary data.</text>
</comment>
<sequence>MSRHKKTFAPRAGRSDKQKTNNKEDKEKSEQITDQDSKISLAKTEVTKITYDPFKTRAFSKVEKNGSVIQLFDKGQHVSTLHNALNKLGHKTPENKNLFWNETQAGIISFQRKNNINTSGTFNRETLLKMNEALQFLNSKKDVGLPVSERARMLYEAFEHRTLGIFAGTDEDKVFKALEKLSYEERYELVQYYDEKYKPKRKVGLVEDLYKELGDKDLYKAIRLLYANYEQPQPELEPEPANPEGELLQEVVITGKGSWIKPKTKYAIEGEPIEFECSYQYETPVMYAEGNKPKVPEVVRRVLIKKDDQVYNLFQYPYRKEIKTFRQDGTVINQFSINTHKSGNYTFVFIIENTQTKEFRAYTKEYQVKTLEEAAAGDLKKNKVQNYSDFRQQVAFIEFNLSKGAFKEQKSNPDFYIESASFSENPARVSTADINHIPQSYYSIKGKPISKDHHYFWFAEINTPKEMFDGASALLGVEYAKNATVHGYKRGEYFGRDGWNMNSSQAKAAFLGSLTGVYTIHCMVLDKNNNPTGQEASYRQVVLPSDDYQALKNIREYKKEIDKSFNTIAPKTALAINAVTINEKTTETLSLNLFIGKSKKNPGNYVLTDLTPGVQHQRTYEGNNIKDLFEEFDSKNTYPDGILAYEIPANILGYPTLKGNFTTDGASFWESLSAGAGWASLGLAVAGLVATFTPAAPIAPYLFIAAGATGATSGTASIIDKVQKGTLTNETLTLDVIMIASSFLGMAGSLSSIAKASSIIKISSTGMQYIILTDFALNGTAAVMITANGLESIQDIHDNKNLTTAEKIDAIVKILGQLTLTAGLLVLSSKNLKGGELEKLPKVKRQTSKQTSKKPYNPEQHSEFIDTPENLTGGKSPKIPVSNKPAVHALENTYKQPDFNQFLKSVETGFPSDEIAKQAYDLFKNKNWKQLEQLFTDKNLNGNWPPNRGATSTIEITLKEGSIFDRYGGWFDENGVFQDRGTFAGKDGTPYTDRALSKGTDSKPYTRYKVLKDIPQVSEGEIIPWFGEKGGGIQYELPSSINDLIKEGYIKPISKPSKNSNLAKARSIKGKKIRSSKNEEENLVKEDKTTIVSKAAVDEIDVIIDLRKKQAIEFYLKHNPDMKMRDIESHIAGIDFSSPIEIVNLSKGTELIQYTKVNTEGTVLRGDYYTDNPLNTPNELGVSDKYNVRDPNNGWKQTQELRNVNKEITKLPKNAEGLKSTSAKIDDTWSRIDSEGNPISVHTEGGGSQIYIPKTQFN</sequence>
<dbReference type="GO" id="GO:0005544">
    <property type="term" value="F:calcium-dependent phospholipid binding"/>
    <property type="evidence" value="ECO:0007669"/>
    <property type="project" value="InterPro"/>
</dbReference>
<evidence type="ECO:0000256" key="1">
    <source>
        <dbReference type="SAM" id="MobiDB-lite"/>
    </source>
</evidence>